<feature type="region of interest" description="Disordered" evidence="1">
    <location>
        <begin position="1"/>
        <end position="24"/>
    </location>
</feature>
<name>A0A6J6WKW5_9ZZZZ</name>
<reference evidence="2" key="1">
    <citation type="submission" date="2020-05" db="EMBL/GenBank/DDBJ databases">
        <authorList>
            <person name="Chiriac C."/>
            <person name="Salcher M."/>
            <person name="Ghai R."/>
            <person name="Kavagutti S V."/>
        </authorList>
    </citation>
    <scope>NUCLEOTIDE SEQUENCE</scope>
</reference>
<feature type="compositionally biased region" description="Polar residues" evidence="1">
    <location>
        <begin position="1"/>
        <end position="10"/>
    </location>
</feature>
<proteinExistence type="predicted"/>
<sequence>MDRIVDSSSPAVVGSDVGRTDAPCRKDLHRSRTRPACTRTILVALQRGRVRVAHRVRNLRAGLLVATRDHIPLGNAVNAVRRGQPGAREVVISVARERGAPRRPRITHSLVLRGHRVPEDRRSVPVGGQRDLHTSRAGGWCERRRTREARDSHLDRGLLEAMVEHRIVLKTEAARYLRNRGLEPCAVSSITRRAVARFERGAERGDPL</sequence>
<protein>
    <submittedName>
        <fullName evidence="2">Unannotated protein</fullName>
    </submittedName>
</protein>
<dbReference type="EMBL" id="CAFAAH010000003">
    <property type="protein sequence ID" value="CAB4785831.1"/>
    <property type="molecule type" value="Genomic_DNA"/>
</dbReference>
<accession>A0A6J6WKW5</accession>
<evidence type="ECO:0000256" key="1">
    <source>
        <dbReference type="SAM" id="MobiDB-lite"/>
    </source>
</evidence>
<organism evidence="2">
    <name type="scientific">freshwater metagenome</name>
    <dbReference type="NCBI Taxonomy" id="449393"/>
    <lineage>
        <taxon>unclassified sequences</taxon>
        <taxon>metagenomes</taxon>
        <taxon>ecological metagenomes</taxon>
    </lineage>
</organism>
<gene>
    <name evidence="2" type="ORF">UFOPK2996_00077</name>
</gene>
<evidence type="ECO:0000313" key="2">
    <source>
        <dbReference type="EMBL" id="CAB4785831.1"/>
    </source>
</evidence>
<dbReference type="AlphaFoldDB" id="A0A6J6WKW5"/>